<evidence type="ECO:0000256" key="6">
    <source>
        <dbReference type="ARBA" id="ARBA00023004"/>
    </source>
</evidence>
<dbReference type="InterPro" id="IPR003819">
    <property type="entry name" value="TauD/TfdA-like"/>
</dbReference>
<keyword evidence="3" id="KW-0479">Metal-binding</keyword>
<evidence type="ECO:0000256" key="4">
    <source>
        <dbReference type="ARBA" id="ARBA00022964"/>
    </source>
</evidence>
<proteinExistence type="inferred from homology"/>
<comment type="cofactor">
    <cofactor evidence="1">
        <name>Fe(2+)</name>
        <dbReference type="ChEBI" id="CHEBI:29033"/>
    </cofactor>
</comment>
<dbReference type="GO" id="GO:0051213">
    <property type="term" value="F:dioxygenase activity"/>
    <property type="evidence" value="ECO:0007669"/>
    <property type="project" value="UniProtKB-KW"/>
</dbReference>
<dbReference type="InterPro" id="IPR042098">
    <property type="entry name" value="TauD-like_sf"/>
</dbReference>
<dbReference type="InterPro" id="IPR051323">
    <property type="entry name" value="AtsK-like"/>
</dbReference>
<protein>
    <submittedName>
        <fullName evidence="8">TauD/TfdA family dioxygenase</fullName>
    </submittedName>
</protein>
<dbReference type="Pfam" id="PF02668">
    <property type="entry name" value="TauD"/>
    <property type="match status" value="1"/>
</dbReference>
<keyword evidence="9" id="KW-1185">Reference proteome</keyword>
<evidence type="ECO:0000256" key="1">
    <source>
        <dbReference type="ARBA" id="ARBA00001954"/>
    </source>
</evidence>
<sequence length="300" mass="33259">MSNVTRESSQLQLSPVTGKIGAEVSGIQLSGNLDASVVEEIHRALLTYKVLFFRGQHLDDAGQEAFAAQLGKPFAHPTVPTKPGSGYILELDSHHGGRATQWHTDVTFLDAYPKASILRGVVIPDAGGDTVWSNTVAAYESLTPELKDLADRLWSLHSNAFDYAAASRANVSAEEEAQYRKVFSSTVYETEHPVVRVHPETGEKSLLLGSFVKRILGVSASESIKLYEIFQEHVTRLENTVRWRWQEGDIVIWDNRATQHIAINDYGDAHRVVRRVTLEGDVPVAIDGSHSRTRYKAVNE</sequence>
<reference evidence="8 9" key="1">
    <citation type="submission" date="2024-04" db="EMBL/GenBank/DDBJ databases">
        <title>draft genome sequnece of Paenibacillus filicis.</title>
        <authorList>
            <person name="Kim D.-U."/>
        </authorList>
    </citation>
    <scope>NUCLEOTIDE SEQUENCE [LARGE SCALE GENOMIC DNA]</scope>
    <source>
        <strain evidence="8 9">KACC14197</strain>
    </source>
</reference>
<dbReference type="PANTHER" id="PTHR30468:SF5">
    <property type="entry name" value="ALPHA-KETOGLUTARATE-DEPENDENT SULFATE ESTER DIOXYGENASE"/>
    <property type="match status" value="1"/>
</dbReference>
<dbReference type="Proteomes" id="UP001469365">
    <property type="component" value="Unassembled WGS sequence"/>
</dbReference>
<organism evidence="8 9">
    <name type="scientific">Paenibacillus filicis</name>
    <dbReference type="NCBI Taxonomy" id="669464"/>
    <lineage>
        <taxon>Bacteria</taxon>
        <taxon>Bacillati</taxon>
        <taxon>Bacillota</taxon>
        <taxon>Bacilli</taxon>
        <taxon>Bacillales</taxon>
        <taxon>Paenibacillaceae</taxon>
        <taxon>Paenibacillus</taxon>
    </lineage>
</organism>
<feature type="domain" description="TauD/TfdA-like" evidence="7">
    <location>
        <begin position="14"/>
        <end position="277"/>
    </location>
</feature>
<evidence type="ECO:0000259" key="7">
    <source>
        <dbReference type="Pfam" id="PF02668"/>
    </source>
</evidence>
<accession>A0ABU9DD12</accession>
<evidence type="ECO:0000313" key="8">
    <source>
        <dbReference type="EMBL" id="MEK8126744.1"/>
    </source>
</evidence>
<evidence type="ECO:0000256" key="2">
    <source>
        <dbReference type="ARBA" id="ARBA00005896"/>
    </source>
</evidence>
<comment type="caution">
    <text evidence="8">The sequence shown here is derived from an EMBL/GenBank/DDBJ whole genome shotgun (WGS) entry which is preliminary data.</text>
</comment>
<dbReference type="EMBL" id="JBBPCC010000001">
    <property type="protein sequence ID" value="MEK8126744.1"/>
    <property type="molecule type" value="Genomic_DNA"/>
</dbReference>
<dbReference type="RefSeq" id="WP_341413794.1">
    <property type="nucleotide sequence ID" value="NZ_JBBPCC010000001.1"/>
</dbReference>
<keyword evidence="4 8" id="KW-0223">Dioxygenase</keyword>
<evidence type="ECO:0000256" key="5">
    <source>
        <dbReference type="ARBA" id="ARBA00023002"/>
    </source>
</evidence>
<gene>
    <name evidence="8" type="ORF">WMW72_02350</name>
</gene>
<keyword evidence="5" id="KW-0560">Oxidoreductase</keyword>
<evidence type="ECO:0000313" key="9">
    <source>
        <dbReference type="Proteomes" id="UP001469365"/>
    </source>
</evidence>
<name>A0ABU9DD12_9BACL</name>
<dbReference type="PANTHER" id="PTHR30468">
    <property type="entry name" value="ALPHA-KETOGLUTARATE-DEPENDENT SULFONATE DIOXYGENASE"/>
    <property type="match status" value="1"/>
</dbReference>
<comment type="similarity">
    <text evidence="2">Belongs to the TfdA dioxygenase family.</text>
</comment>
<evidence type="ECO:0000256" key="3">
    <source>
        <dbReference type="ARBA" id="ARBA00022723"/>
    </source>
</evidence>
<dbReference type="SUPFAM" id="SSF51197">
    <property type="entry name" value="Clavaminate synthase-like"/>
    <property type="match status" value="1"/>
</dbReference>
<dbReference type="Gene3D" id="3.60.130.10">
    <property type="entry name" value="Clavaminate synthase-like"/>
    <property type="match status" value="1"/>
</dbReference>
<keyword evidence="6" id="KW-0408">Iron</keyword>